<keyword evidence="4" id="KW-0472">Membrane</keyword>
<dbReference type="InterPro" id="IPR036097">
    <property type="entry name" value="HisK_dim/P_sf"/>
</dbReference>
<evidence type="ECO:0000259" key="5">
    <source>
        <dbReference type="PROSITE" id="PS50109"/>
    </source>
</evidence>
<evidence type="ECO:0000256" key="4">
    <source>
        <dbReference type="SAM" id="Phobius"/>
    </source>
</evidence>
<dbReference type="Proteomes" id="UP001228113">
    <property type="component" value="Chromosome"/>
</dbReference>
<dbReference type="SUPFAM" id="SSF55874">
    <property type="entry name" value="ATPase domain of HSP90 chaperone/DNA topoisomerase II/histidine kinase"/>
    <property type="match status" value="1"/>
</dbReference>
<dbReference type="PANTHER" id="PTHR45569">
    <property type="entry name" value="SENSOR PROTEIN KDPD"/>
    <property type="match status" value="1"/>
</dbReference>
<dbReference type="InterPro" id="IPR003594">
    <property type="entry name" value="HATPase_dom"/>
</dbReference>
<protein>
    <recommendedName>
        <fullName evidence="2">histidine kinase</fullName>
        <ecNumber evidence="2">2.7.13.3</ecNumber>
    </recommendedName>
</protein>
<dbReference type="Gene3D" id="3.30.565.10">
    <property type="entry name" value="Histidine kinase-like ATPase, C-terminal domain"/>
    <property type="match status" value="1"/>
</dbReference>
<keyword evidence="4" id="KW-1133">Transmembrane helix</keyword>
<dbReference type="SMART" id="SM00387">
    <property type="entry name" value="HATPase_c"/>
    <property type="match status" value="1"/>
</dbReference>
<dbReference type="InterPro" id="IPR036890">
    <property type="entry name" value="HATPase_C_sf"/>
</dbReference>
<dbReference type="EC" id="2.7.13.3" evidence="2"/>
<dbReference type="PANTHER" id="PTHR45569:SF1">
    <property type="entry name" value="SENSOR PROTEIN KDPD"/>
    <property type="match status" value="1"/>
</dbReference>
<dbReference type="PRINTS" id="PR00344">
    <property type="entry name" value="BCTRLSENSOR"/>
</dbReference>
<dbReference type="CDD" id="cd00082">
    <property type="entry name" value="HisKA"/>
    <property type="match status" value="1"/>
</dbReference>
<dbReference type="GO" id="GO:0000155">
    <property type="term" value="F:phosphorelay sensor kinase activity"/>
    <property type="evidence" value="ECO:0007669"/>
    <property type="project" value="InterPro"/>
</dbReference>
<dbReference type="Gene3D" id="3.40.50.12370">
    <property type="match status" value="1"/>
</dbReference>
<reference evidence="6" key="1">
    <citation type="journal article" date="2023" name="Int. J. Syst. Evol. Microbiol.">
        <title>Mesoterricola silvestris gen. nov., sp. nov., Mesoterricola sediminis sp. nov., Geothrix oryzae sp. nov., Geothrix edaphica sp. nov., Geothrix rubra sp. nov., and Geothrix limicola sp. nov., six novel members of Acidobacteriota isolated from soils.</title>
        <authorList>
            <person name="Itoh H."/>
            <person name="Sugisawa Y."/>
            <person name="Mise K."/>
            <person name="Xu Z."/>
            <person name="Kuniyasu M."/>
            <person name="Ushijima N."/>
            <person name="Kawano K."/>
            <person name="Kobayashi E."/>
            <person name="Shiratori Y."/>
            <person name="Masuda Y."/>
            <person name="Senoo K."/>
        </authorList>
    </citation>
    <scope>NUCLEOTIDE SEQUENCE</scope>
    <source>
        <strain evidence="6">W786</strain>
    </source>
</reference>
<accession>A0AA48KBB7</accession>
<dbReference type="CDD" id="cd00075">
    <property type="entry name" value="HATPase"/>
    <property type="match status" value="1"/>
</dbReference>
<keyword evidence="4" id="KW-0812">Transmembrane</keyword>
<name>A0AA48KBB7_9BACT</name>
<dbReference type="InterPro" id="IPR005467">
    <property type="entry name" value="His_kinase_dom"/>
</dbReference>
<keyword evidence="7" id="KW-1185">Reference proteome</keyword>
<dbReference type="SMART" id="SM00388">
    <property type="entry name" value="HisKA"/>
    <property type="match status" value="1"/>
</dbReference>
<dbReference type="InterPro" id="IPR029016">
    <property type="entry name" value="GAF-like_dom_sf"/>
</dbReference>
<dbReference type="SUPFAM" id="SSF52402">
    <property type="entry name" value="Adenine nucleotide alpha hydrolases-like"/>
    <property type="match status" value="1"/>
</dbReference>
<dbReference type="Pfam" id="PF00512">
    <property type="entry name" value="HisKA"/>
    <property type="match status" value="1"/>
</dbReference>
<feature type="domain" description="Histidine kinase" evidence="5">
    <location>
        <begin position="433"/>
        <end position="646"/>
    </location>
</feature>
<evidence type="ECO:0000313" key="6">
    <source>
        <dbReference type="EMBL" id="BDU75636.1"/>
    </source>
</evidence>
<dbReference type="Gene3D" id="3.30.450.40">
    <property type="match status" value="1"/>
</dbReference>
<dbReference type="KEGG" id="msea:METESE_05940"/>
<dbReference type="AlphaFoldDB" id="A0AA48KBB7"/>
<dbReference type="SUPFAM" id="SSF47384">
    <property type="entry name" value="Homodimeric domain of signal transducing histidine kinase"/>
    <property type="match status" value="1"/>
</dbReference>
<keyword evidence="3" id="KW-0597">Phosphoprotein</keyword>
<dbReference type="EMBL" id="AP027081">
    <property type="protein sequence ID" value="BDU75636.1"/>
    <property type="molecule type" value="Genomic_DNA"/>
</dbReference>
<dbReference type="PROSITE" id="PS50109">
    <property type="entry name" value="HIS_KIN"/>
    <property type="match status" value="1"/>
</dbReference>
<evidence type="ECO:0000256" key="3">
    <source>
        <dbReference type="ARBA" id="ARBA00022553"/>
    </source>
</evidence>
<dbReference type="Gene3D" id="1.10.287.130">
    <property type="match status" value="1"/>
</dbReference>
<evidence type="ECO:0000256" key="1">
    <source>
        <dbReference type="ARBA" id="ARBA00000085"/>
    </source>
</evidence>
<evidence type="ECO:0000313" key="7">
    <source>
        <dbReference type="Proteomes" id="UP001228113"/>
    </source>
</evidence>
<dbReference type="InterPro" id="IPR004358">
    <property type="entry name" value="Sig_transdc_His_kin-like_C"/>
</dbReference>
<comment type="catalytic activity">
    <reaction evidence="1">
        <text>ATP + protein L-histidine = ADP + protein N-phospho-L-histidine.</text>
        <dbReference type="EC" id="2.7.13.3"/>
    </reaction>
</comment>
<proteinExistence type="predicted"/>
<dbReference type="InterPro" id="IPR052023">
    <property type="entry name" value="Histidine_kinase_KdpD"/>
</dbReference>
<gene>
    <name evidence="6" type="ORF">METESE_05940</name>
</gene>
<dbReference type="Pfam" id="PF02518">
    <property type="entry name" value="HATPase_c"/>
    <property type="match status" value="1"/>
</dbReference>
<feature type="transmembrane region" description="Helical" evidence="4">
    <location>
        <begin position="186"/>
        <end position="202"/>
    </location>
</feature>
<feature type="transmembrane region" description="Helical" evidence="4">
    <location>
        <begin position="161"/>
        <end position="180"/>
    </location>
</feature>
<evidence type="ECO:0000256" key="2">
    <source>
        <dbReference type="ARBA" id="ARBA00012438"/>
    </source>
</evidence>
<organism evidence="6 7">
    <name type="scientific">Mesoterricola sediminis</name>
    <dbReference type="NCBI Taxonomy" id="2927980"/>
    <lineage>
        <taxon>Bacteria</taxon>
        <taxon>Pseudomonadati</taxon>
        <taxon>Acidobacteriota</taxon>
        <taxon>Holophagae</taxon>
        <taxon>Holophagales</taxon>
        <taxon>Holophagaceae</taxon>
        <taxon>Mesoterricola</taxon>
    </lineage>
</organism>
<dbReference type="GO" id="GO:0005886">
    <property type="term" value="C:plasma membrane"/>
    <property type="evidence" value="ECO:0007669"/>
    <property type="project" value="TreeGrafter"/>
</dbReference>
<dbReference type="InterPro" id="IPR003661">
    <property type="entry name" value="HisK_dim/P_dom"/>
</dbReference>
<sequence length="657" mass="69659">MMGGHAEEARTVNAAKADPTGGPILVGLGSDARSLRLVHAGFRMASERGCPWRVVHVEVPGWNTPEESDQARVWLQEASELGAEALWVRAPSVVSGLLAQARGRTPSLIILGLARARGPWDRLERSRIHALLGRHLDVPLLAVPLDGDAPREPRGDVFRDLVGVGAALAVILVLAGIFGAALAVEIGFPALALVFGLAIWFIHQRWGLATALAGVAGSLALYAGVFPGPARGLAVGDWPHLAAFAANQGGVLLLVHLLERLRREYRAGRIAQAESVLLMLLGRSLARCSTIEEVAEVLTQRIQGLFHAEAWMRLPAEGGGWRSYPEGRPAPPCPAPEQMLPAFAAAPAGEDPLAPLHLAPCAYVPLGGPAGPAGLLQLRPAGGGSLPQHRWGLLQAFATQGSLALERIRWVEAAQRARVENETERARSALLGAVSHDLRTPLAAIQGAATSLLLPEGALPEASRRDLLAMIRDESVRLARLLGNLLDLTRLESGVLRVQKAWQPLDEVVGSALGRAEREGPLPVDVVLPADLPPVPLDGGLMEQVLLNLLANARRHAGGSPVRLEAWAAGDSVELAVEDRGPGIPEAYHARVFEKFFRMPDRQGDGGVGLGLAICDAILKAHEGRIWVEDRAGGGARFRLSLPTGGPPPEPPLETGP</sequence>
<feature type="transmembrane region" description="Helical" evidence="4">
    <location>
        <begin position="209"/>
        <end position="226"/>
    </location>
</feature>